<proteinExistence type="predicted"/>
<protein>
    <submittedName>
        <fullName evidence="2">Uncharacterized protein</fullName>
    </submittedName>
</protein>
<evidence type="ECO:0000313" key="2">
    <source>
        <dbReference type="EMBL" id="MBX46746.1"/>
    </source>
</evidence>
<dbReference type="AlphaFoldDB" id="A0A2P2NW58"/>
<sequence length="30" mass="3639">MSKQREIPHQMTMMDSTKSPQKQWEIQQCC</sequence>
<organism evidence="2">
    <name type="scientific">Rhizophora mucronata</name>
    <name type="common">Asiatic mangrove</name>
    <dbReference type="NCBI Taxonomy" id="61149"/>
    <lineage>
        <taxon>Eukaryota</taxon>
        <taxon>Viridiplantae</taxon>
        <taxon>Streptophyta</taxon>
        <taxon>Embryophyta</taxon>
        <taxon>Tracheophyta</taxon>
        <taxon>Spermatophyta</taxon>
        <taxon>Magnoliopsida</taxon>
        <taxon>eudicotyledons</taxon>
        <taxon>Gunneridae</taxon>
        <taxon>Pentapetalae</taxon>
        <taxon>rosids</taxon>
        <taxon>fabids</taxon>
        <taxon>Malpighiales</taxon>
        <taxon>Rhizophoraceae</taxon>
        <taxon>Rhizophora</taxon>
    </lineage>
</organism>
<dbReference type="EMBL" id="GGEC01066262">
    <property type="protein sequence ID" value="MBX46746.1"/>
    <property type="molecule type" value="Transcribed_RNA"/>
</dbReference>
<name>A0A2P2NW58_RHIMU</name>
<accession>A0A2P2NW58</accession>
<feature type="compositionally biased region" description="Polar residues" evidence="1">
    <location>
        <begin position="13"/>
        <end position="30"/>
    </location>
</feature>
<evidence type="ECO:0000256" key="1">
    <source>
        <dbReference type="SAM" id="MobiDB-lite"/>
    </source>
</evidence>
<reference evidence="2" key="1">
    <citation type="submission" date="2018-02" db="EMBL/GenBank/DDBJ databases">
        <title>Rhizophora mucronata_Transcriptome.</title>
        <authorList>
            <person name="Meera S.P."/>
            <person name="Sreeshan A."/>
            <person name="Augustine A."/>
        </authorList>
    </citation>
    <scope>NUCLEOTIDE SEQUENCE</scope>
    <source>
        <tissue evidence="2">Leaf</tissue>
    </source>
</reference>
<feature type="region of interest" description="Disordered" evidence="1">
    <location>
        <begin position="1"/>
        <end position="30"/>
    </location>
</feature>